<dbReference type="Proteomes" id="UP000198598">
    <property type="component" value="Unassembled WGS sequence"/>
</dbReference>
<reference evidence="1 2" key="1">
    <citation type="submission" date="2016-10" db="EMBL/GenBank/DDBJ databases">
        <authorList>
            <person name="de Groot N.N."/>
        </authorList>
    </citation>
    <scope>NUCLEOTIDE SEQUENCE [LARGE SCALE GENOMIC DNA]</scope>
    <source>
        <strain evidence="1 2">DSM 26130</strain>
    </source>
</reference>
<evidence type="ECO:0000313" key="2">
    <source>
        <dbReference type="Proteomes" id="UP000198598"/>
    </source>
</evidence>
<dbReference type="RefSeq" id="WP_143100697.1">
    <property type="nucleotide sequence ID" value="NZ_FOLQ01000005.1"/>
</dbReference>
<dbReference type="AlphaFoldDB" id="A0A1I1SJB4"/>
<protein>
    <submittedName>
        <fullName evidence="1">Uncharacterized protein</fullName>
    </submittedName>
</protein>
<keyword evidence="2" id="KW-1185">Reference proteome</keyword>
<sequence>MMLNANLKTFSDYFKAFATGHPDLKFFCFGSVEKGIAFARSLEEFDYPFLWLEEPVATTIDNGAAHINDRFSVGITALVTAPLDDNDAQIDAYSLGYQIVTDLQAKMRADRKAGIIDMELEGQRKYPVSQLWVDGNFGFRLELLMDLNINATIYKP</sequence>
<dbReference type="EMBL" id="FOLQ01000005">
    <property type="protein sequence ID" value="SFD46565.1"/>
    <property type="molecule type" value="Genomic_DNA"/>
</dbReference>
<dbReference type="OrthoDB" id="949761at2"/>
<evidence type="ECO:0000313" key="1">
    <source>
        <dbReference type="EMBL" id="SFD46565.1"/>
    </source>
</evidence>
<dbReference type="STRING" id="662367.SAMN05216167_105131"/>
<gene>
    <name evidence="1" type="ORF">SAMN05216167_105131</name>
</gene>
<proteinExistence type="predicted"/>
<name>A0A1I1SJB4_9BACT</name>
<accession>A0A1I1SJB4</accession>
<organism evidence="1 2">
    <name type="scientific">Spirosoma endophyticum</name>
    <dbReference type="NCBI Taxonomy" id="662367"/>
    <lineage>
        <taxon>Bacteria</taxon>
        <taxon>Pseudomonadati</taxon>
        <taxon>Bacteroidota</taxon>
        <taxon>Cytophagia</taxon>
        <taxon>Cytophagales</taxon>
        <taxon>Cytophagaceae</taxon>
        <taxon>Spirosoma</taxon>
    </lineage>
</organism>